<name>A0A318SGC0_9BURK</name>
<accession>A0A318SGC0</accession>
<dbReference type="Proteomes" id="UP000247540">
    <property type="component" value="Unassembled WGS sequence"/>
</dbReference>
<dbReference type="EMBL" id="QJTC01000017">
    <property type="protein sequence ID" value="PYE76030.1"/>
    <property type="molecule type" value="Genomic_DNA"/>
</dbReference>
<evidence type="ECO:0008006" key="3">
    <source>
        <dbReference type="Google" id="ProtNLM"/>
    </source>
</evidence>
<dbReference type="AlphaFoldDB" id="A0A318SGC0"/>
<evidence type="ECO:0000313" key="1">
    <source>
        <dbReference type="EMBL" id="PYE76030.1"/>
    </source>
</evidence>
<keyword evidence="2" id="KW-1185">Reference proteome</keyword>
<proteinExistence type="predicted"/>
<reference evidence="1 2" key="1">
    <citation type="submission" date="2018-06" db="EMBL/GenBank/DDBJ databases">
        <title>Genomic Encyclopedia of Type Strains, Phase III (KMG-III): the genomes of soil and plant-associated and newly described type strains.</title>
        <authorList>
            <person name="Whitman W."/>
        </authorList>
    </citation>
    <scope>NUCLEOTIDE SEQUENCE [LARGE SCALE GENOMIC DNA]</scope>
    <source>
        <strain evidence="1 2">CECT 7646</strain>
    </source>
</reference>
<sequence length="212" mass="21810">MIGKNPTAALRAMAPRAVRMLPAALALVLAMLWLVPRGALRWSAPQPIVPDFTAEGSSLLNSRPSTDASQFASILERPLFATTRRPAPVKAAEPAAAATAPPDPLDSLRIYGVFSTAGRNGIIADVGGKPRRVLVNDSIGAWKVAAVADRDVTFSRGAETRVMRLQSAKPGVTGSAAFGQGGARTVLVPPANGRTFSPGVPAAGGVSVPSAQ</sequence>
<protein>
    <recommendedName>
        <fullName evidence="3">General secretion pathway protein C</fullName>
    </recommendedName>
</protein>
<evidence type="ECO:0000313" key="2">
    <source>
        <dbReference type="Proteomes" id="UP000247540"/>
    </source>
</evidence>
<organism evidence="1 2">
    <name type="scientific">Xylophilus ampelinus</name>
    <dbReference type="NCBI Taxonomy" id="54067"/>
    <lineage>
        <taxon>Bacteria</taxon>
        <taxon>Pseudomonadati</taxon>
        <taxon>Pseudomonadota</taxon>
        <taxon>Betaproteobacteria</taxon>
        <taxon>Burkholderiales</taxon>
        <taxon>Xylophilus</taxon>
    </lineage>
</organism>
<comment type="caution">
    <text evidence="1">The sequence shown here is derived from an EMBL/GenBank/DDBJ whole genome shotgun (WGS) entry which is preliminary data.</text>
</comment>
<gene>
    <name evidence="1" type="ORF">DFQ15_11763</name>
</gene>